<proteinExistence type="predicted"/>
<dbReference type="Gramene" id="OB05G32710.1">
    <property type="protein sequence ID" value="OB05G32710.1"/>
    <property type="gene ID" value="OB05G32710"/>
</dbReference>
<organism evidence="2">
    <name type="scientific">Oryza brachyantha</name>
    <name type="common">malo sina</name>
    <dbReference type="NCBI Taxonomy" id="4533"/>
    <lineage>
        <taxon>Eukaryota</taxon>
        <taxon>Viridiplantae</taxon>
        <taxon>Streptophyta</taxon>
        <taxon>Embryophyta</taxon>
        <taxon>Tracheophyta</taxon>
        <taxon>Spermatophyta</taxon>
        <taxon>Magnoliopsida</taxon>
        <taxon>Liliopsida</taxon>
        <taxon>Poales</taxon>
        <taxon>Poaceae</taxon>
        <taxon>BOP clade</taxon>
        <taxon>Oryzoideae</taxon>
        <taxon>Oryzeae</taxon>
        <taxon>Oryzinae</taxon>
        <taxon>Oryza</taxon>
    </lineage>
</organism>
<evidence type="ECO:0000256" key="1">
    <source>
        <dbReference type="SAM" id="MobiDB-lite"/>
    </source>
</evidence>
<evidence type="ECO:0000313" key="3">
    <source>
        <dbReference type="Proteomes" id="UP000006038"/>
    </source>
</evidence>
<reference evidence="2" key="2">
    <citation type="submission" date="2013-04" db="UniProtKB">
        <authorList>
            <consortium name="EnsemblPlants"/>
        </authorList>
    </citation>
    <scope>IDENTIFICATION</scope>
</reference>
<dbReference type="AlphaFoldDB" id="J3M9J7"/>
<evidence type="ECO:0000313" key="2">
    <source>
        <dbReference type="EnsemblPlants" id="OB05G32710.1"/>
    </source>
</evidence>
<sequence length="115" mass="13313">MKPQFPTSSHHLRLPPPHAQLMEPAESLASSGSQTGKHIAQSICEAFLQAPHLYLLHKLATQYFYSYHWTPFELRREQRTQSCSSREEELSWSRKKQAGGTVMRRRKSCLLIYKG</sequence>
<name>J3M9J7_ORYBR</name>
<protein>
    <submittedName>
        <fullName evidence="2">Uncharacterized protein</fullName>
    </submittedName>
</protein>
<feature type="region of interest" description="Disordered" evidence="1">
    <location>
        <begin position="1"/>
        <end position="33"/>
    </location>
</feature>
<dbReference type="Proteomes" id="UP000006038">
    <property type="component" value="Chromosome 5"/>
</dbReference>
<accession>J3M9J7</accession>
<dbReference type="EnsemblPlants" id="OB05G32710.1">
    <property type="protein sequence ID" value="OB05G32710.1"/>
    <property type="gene ID" value="OB05G32710"/>
</dbReference>
<keyword evidence="3" id="KW-1185">Reference proteome</keyword>
<dbReference type="HOGENOM" id="CLU_2112661_0_0_1"/>
<reference evidence="2" key="1">
    <citation type="journal article" date="2013" name="Nat. Commun.">
        <title>Whole-genome sequencing of Oryza brachyantha reveals mechanisms underlying Oryza genome evolution.</title>
        <authorList>
            <person name="Chen J."/>
            <person name="Huang Q."/>
            <person name="Gao D."/>
            <person name="Wang J."/>
            <person name="Lang Y."/>
            <person name="Liu T."/>
            <person name="Li B."/>
            <person name="Bai Z."/>
            <person name="Luis Goicoechea J."/>
            <person name="Liang C."/>
            <person name="Chen C."/>
            <person name="Zhang W."/>
            <person name="Sun S."/>
            <person name="Liao Y."/>
            <person name="Zhang X."/>
            <person name="Yang L."/>
            <person name="Song C."/>
            <person name="Wang M."/>
            <person name="Shi J."/>
            <person name="Liu G."/>
            <person name="Liu J."/>
            <person name="Zhou H."/>
            <person name="Zhou W."/>
            <person name="Yu Q."/>
            <person name="An N."/>
            <person name="Chen Y."/>
            <person name="Cai Q."/>
            <person name="Wang B."/>
            <person name="Liu B."/>
            <person name="Min J."/>
            <person name="Huang Y."/>
            <person name="Wu H."/>
            <person name="Li Z."/>
            <person name="Zhang Y."/>
            <person name="Yin Y."/>
            <person name="Song W."/>
            <person name="Jiang J."/>
            <person name="Jackson S.A."/>
            <person name="Wing R.A."/>
            <person name="Wang J."/>
            <person name="Chen M."/>
        </authorList>
    </citation>
    <scope>NUCLEOTIDE SEQUENCE [LARGE SCALE GENOMIC DNA]</scope>
    <source>
        <strain evidence="2">cv. IRGC 101232</strain>
    </source>
</reference>